<name>A0A0A8YKY7_ARUDO</name>
<sequence length="17" mass="1998">MFYLQRLVIPFSGLVKS</sequence>
<dbReference type="EMBL" id="GBRH01270764">
    <property type="protein sequence ID" value="JAD27131.1"/>
    <property type="molecule type" value="Transcribed_RNA"/>
</dbReference>
<dbReference type="AlphaFoldDB" id="A0A0A8YKY7"/>
<reference evidence="1" key="2">
    <citation type="journal article" date="2015" name="Data Brief">
        <title>Shoot transcriptome of the giant reed, Arundo donax.</title>
        <authorList>
            <person name="Barrero R.A."/>
            <person name="Guerrero F.D."/>
            <person name="Moolhuijzen P."/>
            <person name="Goolsby J.A."/>
            <person name="Tidwell J."/>
            <person name="Bellgard S.E."/>
            <person name="Bellgard M.I."/>
        </authorList>
    </citation>
    <scope>NUCLEOTIDE SEQUENCE</scope>
    <source>
        <tissue evidence="1">Shoot tissue taken approximately 20 cm above the soil surface</tissue>
    </source>
</reference>
<evidence type="ECO:0000313" key="1">
    <source>
        <dbReference type="EMBL" id="JAD27131.1"/>
    </source>
</evidence>
<proteinExistence type="predicted"/>
<accession>A0A0A8YKY7</accession>
<reference evidence="1" key="1">
    <citation type="submission" date="2014-09" db="EMBL/GenBank/DDBJ databases">
        <authorList>
            <person name="Magalhaes I.L.F."/>
            <person name="Oliveira U."/>
            <person name="Santos F.R."/>
            <person name="Vidigal T.H.D.A."/>
            <person name="Brescovit A.D."/>
            <person name="Santos A.J."/>
        </authorList>
    </citation>
    <scope>NUCLEOTIDE SEQUENCE</scope>
    <source>
        <tissue evidence="1">Shoot tissue taken approximately 20 cm above the soil surface</tissue>
    </source>
</reference>
<organism evidence="1">
    <name type="scientific">Arundo donax</name>
    <name type="common">Giant reed</name>
    <name type="synonym">Donax arundinaceus</name>
    <dbReference type="NCBI Taxonomy" id="35708"/>
    <lineage>
        <taxon>Eukaryota</taxon>
        <taxon>Viridiplantae</taxon>
        <taxon>Streptophyta</taxon>
        <taxon>Embryophyta</taxon>
        <taxon>Tracheophyta</taxon>
        <taxon>Spermatophyta</taxon>
        <taxon>Magnoliopsida</taxon>
        <taxon>Liliopsida</taxon>
        <taxon>Poales</taxon>
        <taxon>Poaceae</taxon>
        <taxon>PACMAD clade</taxon>
        <taxon>Arundinoideae</taxon>
        <taxon>Arundineae</taxon>
        <taxon>Arundo</taxon>
    </lineage>
</organism>
<protein>
    <submittedName>
        <fullName evidence="1">Uncharacterized protein</fullName>
    </submittedName>
</protein>